<evidence type="ECO:0000256" key="1">
    <source>
        <dbReference type="SAM" id="MobiDB-lite"/>
    </source>
</evidence>
<feature type="compositionally biased region" description="Basic and acidic residues" evidence="1">
    <location>
        <begin position="7"/>
        <end position="38"/>
    </location>
</feature>
<name>A0A314KSQ9_NICAT</name>
<dbReference type="AlphaFoldDB" id="A0A314KSQ9"/>
<dbReference type="EMBL" id="MJEQ01001200">
    <property type="protein sequence ID" value="OIT31774.1"/>
    <property type="molecule type" value="Genomic_DNA"/>
</dbReference>
<keyword evidence="3" id="KW-1185">Reference proteome</keyword>
<dbReference type="Proteomes" id="UP000187609">
    <property type="component" value="Unassembled WGS sequence"/>
</dbReference>
<comment type="caution">
    <text evidence="2">The sequence shown here is derived from an EMBL/GenBank/DDBJ whole genome shotgun (WGS) entry which is preliminary data.</text>
</comment>
<accession>A0A314KSQ9</accession>
<organism evidence="2 3">
    <name type="scientific">Nicotiana attenuata</name>
    <name type="common">Coyote tobacco</name>
    <dbReference type="NCBI Taxonomy" id="49451"/>
    <lineage>
        <taxon>Eukaryota</taxon>
        <taxon>Viridiplantae</taxon>
        <taxon>Streptophyta</taxon>
        <taxon>Embryophyta</taxon>
        <taxon>Tracheophyta</taxon>
        <taxon>Spermatophyta</taxon>
        <taxon>Magnoliopsida</taxon>
        <taxon>eudicotyledons</taxon>
        <taxon>Gunneridae</taxon>
        <taxon>Pentapetalae</taxon>
        <taxon>asterids</taxon>
        <taxon>lamiids</taxon>
        <taxon>Solanales</taxon>
        <taxon>Solanaceae</taxon>
        <taxon>Nicotianoideae</taxon>
        <taxon>Nicotianeae</taxon>
        <taxon>Nicotiana</taxon>
    </lineage>
</organism>
<evidence type="ECO:0000313" key="3">
    <source>
        <dbReference type="Proteomes" id="UP000187609"/>
    </source>
</evidence>
<feature type="compositionally biased region" description="Basic and acidic residues" evidence="1">
    <location>
        <begin position="137"/>
        <end position="149"/>
    </location>
</feature>
<reference evidence="2" key="1">
    <citation type="submission" date="2016-11" db="EMBL/GenBank/DDBJ databases">
        <title>The genome of Nicotiana attenuata.</title>
        <authorList>
            <person name="Xu S."/>
            <person name="Brockmoeller T."/>
            <person name="Gaquerel E."/>
            <person name="Navarro A."/>
            <person name="Kuhl H."/>
            <person name="Gase K."/>
            <person name="Ling Z."/>
            <person name="Zhou W."/>
            <person name="Kreitzer C."/>
            <person name="Stanke M."/>
            <person name="Tang H."/>
            <person name="Lyons E."/>
            <person name="Pandey P."/>
            <person name="Pandey S.P."/>
            <person name="Timmermann B."/>
            <person name="Baldwin I.T."/>
        </authorList>
    </citation>
    <scope>NUCLEOTIDE SEQUENCE [LARGE SCALE GENOMIC DNA]</scope>
    <source>
        <strain evidence="2">UT</strain>
    </source>
</reference>
<feature type="region of interest" description="Disordered" evidence="1">
    <location>
        <begin position="111"/>
        <end position="196"/>
    </location>
</feature>
<protein>
    <submittedName>
        <fullName evidence="2">Uncharacterized protein</fullName>
    </submittedName>
</protein>
<gene>
    <name evidence="2" type="ORF">A4A49_24246</name>
</gene>
<feature type="region of interest" description="Disordered" evidence="1">
    <location>
        <begin position="260"/>
        <end position="280"/>
    </location>
</feature>
<feature type="compositionally biased region" description="Polar residues" evidence="1">
    <location>
        <begin position="163"/>
        <end position="173"/>
    </location>
</feature>
<evidence type="ECO:0000313" key="2">
    <source>
        <dbReference type="EMBL" id="OIT31774.1"/>
    </source>
</evidence>
<sequence length="403" mass="43474">MDGNVDDNGKNKVKESASKDVIKAQDQAKKKKAGDHNGNHKSTGIKGGESAKDLEKVKESTLINKDSKANNVVNASLNKEGFDSRRIKKEAVEAANKEREAALKEIKLSPTPVGIQSPATKGVLKVPKATAPSSIDARNEQERQGKEEQQTGAITANFEGATVNPSSPNTRVLDNSRSKVDQSIPSVGGDRGNVMEPGNQRALAIVPLANDQANGTVNPSASRDVLAYVDGVPVYALRNEQVGDVDMEVEKDTVCQDQQKAHGKASDLNGTVFPSSVAGESRKHESNFELKELALRPQEPVEHAIVTREPGELETLPMECASQTGSPMQIQDNVPLKSPNQILHDIITHKELQIDMQDALVDQQHQFEEEGDDESNAGNFKADAREGDTSAKAAARSAKKRKK</sequence>
<proteinExistence type="predicted"/>
<dbReference type="Gramene" id="OIT31774">
    <property type="protein sequence ID" value="OIT31774"/>
    <property type="gene ID" value="A4A49_24246"/>
</dbReference>
<feature type="region of interest" description="Disordered" evidence="1">
    <location>
        <begin position="362"/>
        <end position="403"/>
    </location>
</feature>
<feature type="region of interest" description="Disordered" evidence="1">
    <location>
        <begin position="1"/>
        <end position="57"/>
    </location>
</feature>